<dbReference type="InParanoid" id="A0A6J2WMY1"/>
<keyword evidence="7" id="KW-1185">Reference proteome</keyword>
<name>A0A6J2WMY1_CHACN</name>
<feature type="region of interest" description="Disordered" evidence="5">
    <location>
        <begin position="224"/>
        <end position="243"/>
    </location>
</feature>
<feature type="region of interest" description="Disordered" evidence="5">
    <location>
        <begin position="618"/>
        <end position="639"/>
    </location>
</feature>
<dbReference type="GeneID" id="115826081"/>
<dbReference type="Gene3D" id="1.20.930.10">
    <property type="entry name" value="Conserved domain common to transcription factors TFIIS, elongin A, CRSP70"/>
    <property type="match status" value="1"/>
</dbReference>
<dbReference type="SUPFAM" id="SSF47676">
    <property type="entry name" value="Conserved domain common to transcription factors TFIIS, elongin A, CRSP70"/>
    <property type="match status" value="1"/>
</dbReference>
<protein>
    <submittedName>
        <fullName evidence="8">Serine/threonine-protein phosphatase 1 regulatory subunit 10-like</fullName>
    </submittedName>
</protein>
<dbReference type="PROSITE" id="PS50103">
    <property type="entry name" value="ZF_C3H1"/>
    <property type="match status" value="1"/>
</dbReference>
<sequence>MEEPENSQNMLKRVEDLLGKEGELHRVEEVDEIFKFIQVGGYRLLYSWLTHFKTINNIPLLQLILLTLQKLPLTMYHLKQNNTAKLVKYLSKAGETEDKNRKKEEDMVCQEVKTNEREKMIDEENIREGPEAQISNADFEVETSISAPGKKCSCPLETWSEFSGVPAVLRNTGITSSDAPELEIIHKPIDIRTSPDAECQDLTHMQSVEYRDFLSVHNSPPLLEISSKKKNSRTASPTYISNGKRRKHVSWAEEEQLAELLVFDLDKTERVNVYKVKTDQQSPVADSNLPCCSVMESGLSTAASLVVPEGEKTETFYQRDEKMHIPSEEICPTKESAAATHPHDFAESSPLQDMSVDSDCTTMEKSFLVTADSPDLPHPISTCSETFKLPPVLLNLLASISNPKTEDKLPEDNLTDNKQMLPSPIQDHMKQPDFFVAFNQFVDTLQQKHNPSADNPSPGGIDLHAPSSGVNMNSVVMQTHMNMGYSPNMAPKVPYNTHPPPPYGYRPPTNAAGGPKMDIAFPGHTGFPGHSPGLNMSNHNMRIPMKGSCPPIRPAGGLHYYCQPPPPYGLRPPVHTYGAPQMMGPCFDPLGHGADNSSYCRDDSMRQGPPWGIGQGGRVGAQSFSGRGGQRWPRSGHIDSHNGGMSYRAMCQFFRMSGSCPYGNNCAFYHPDRNGLPLPPHFGH</sequence>
<evidence type="ECO:0000256" key="2">
    <source>
        <dbReference type="ARBA" id="ARBA00022771"/>
    </source>
</evidence>
<dbReference type="SMART" id="SM00356">
    <property type="entry name" value="ZnF_C3H1"/>
    <property type="match status" value="1"/>
</dbReference>
<dbReference type="RefSeq" id="XP_030645618.1">
    <property type="nucleotide sequence ID" value="XM_030789758.1"/>
</dbReference>
<gene>
    <name evidence="8" type="primary">LOC115826081</name>
</gene>
<feature type="domain" description="C3H1-type" evidence="6">
    <location>
        <begin position="645"/>
        <end position="673"/>
    </location>
</feature>
<organism evidence="7 8">
    <name type="scientific">Chanos chanos</name>
    <name type="common">Milkfish</name>
    <name type="synonym">Mugil chanos</name>
    <dbReference type="NCBI Taxonomy" id="29144"/>
    <lineage>
        <taxon>Eukaryota</taxon>
        <taxon>Metazoa</taxon>
        <taxon>Chordata</taxon>
        <taxon>Craniata</taxon>
        <taxon>Vertebrata</taxon>
        <taxon>Euteleostomi</taxon>
        <taxon>Actinopterygii</taxon>
        <taxon>Neopterygii</taxon>
        <taxon>Teleostei</taxon>
        <taxon>Ostariophysi</taxon>
        <taxon>Gonorynchiformes</taxon>
        <taxon>Chanidae</taxon>
        <taxon>Chanos</taxon>
    </lineage>
</organism>
<proteinExistence type="predicted"/>
<evidence type="ECO:0000256" key="1">
    <source>
        <dbReference type="ARBA" id="ARBA00022723"/>
    </source>
</evidence>
<dbReference type="GO" id="GO:0008270">
    <property type="term" value="F:zinc ion binding"/>
    <property type="evidence" value="ECO:0007669"/>
    <property type="project" value="UniProtKB-KW"/>
</dbReference>
<keyword evidence="3 4" id="KW-0862">Zinc</keyword>
<dbReference type="Pfam" id="PF00642">
    <property type="entry name" value="zf-CCCH"/>
    <property type="match status" value="1"/>
</dbReference>
<keyword evidence="1 4" id="KW-0479">Metal-binding</keyword>
<dbReference type="GO" id="GO:0008157">
    <property type="term" value="F:protein phosphatase 1 binding"/>
    <property type="evidence" value="ECO:0007669"/>
    <property type="project" value="TreeGrafter"/>
</dbReference>
<feature type="region of interest" description="Disordered" evidence="5">
    <location>
        <begin position="447"/>
        <end position="466"/>
    </location>
</feature>
<dbReference type="InterPro" id="IPR035441">
    <property type="entry name" value="TFIIS/LEDGF_dom_sf"/>
</dbReference>
<dbReference type="GO" id="GO:0000785">
    <property type="term" value="C:chromatin"/>
    <property type="evidence" value="ECO:0007669"/>
    <property type="project" value="TreeGrafter"/>
</dbReference>
<evidence type="ECO:0000256" key="3">
    <source>
        <dbReference type="ARBA" id="ARBA00022833"/>
    </source>
</evidence>
<dbReference type="PANTHER" id="PTHR46557">
    <property type="entry name" value="SERINE/THREONINE-PROTEIN PHOSPHATASE 1 REGULATORY SUBUNIT 10-RELATED"/>
    <property type="match status" value="1"/>
</dbReference>
<evidence type="ECO:0000256" key="5">
    <source>
        <dbReference type="SAM" id="MobiDB-lite"/>
    </source>
</evidence>
<dbReference type="InterPro" id="IPR000571">
    <property type="entry name" value="Znf_CCCH"/>
</dbReference>
<evidence type="ECO:0000259" key="6">
    <source>
        <dbReference type="PROSITE" id="PS50103"/>
    </source>
</evidence>
<dbReference type="GO" id="GO:0072357">
    <property type="term" value="C:PTW/PP1 phosphatase complex"/>
    <property type="evidence" value="ECO:0007669"/>
    <property type="project" value="TreeGrafter"/>
</dbReference>
<accession>A0A6J2WMY1</accession>
<dbReference type="InterPro" id="IPR036855">
    <property type="entry name" value="Znf_CCCH_sf"/>
</dbReference>
<keyword evidence="2 4" id="KW-0863">Zinc-finger</keyword>
<dbReference type="OrthoDB" id="2138378at2759"/>
<feature type="zinc finger region" description="C3H1-type" evidence="4">
    <location>
        <begin position="645"/>
        <end position="673"/>
    </location>
</feature>
<dbReference type="Proteomes" id="UP000504632">
    <property type="component" value="Chromosome 13"/>
</dbReference>
<evidence type="ECO:0000313" key="8">
    <source>
        <dbReference type="RefSeq" id="XP_030645618.1"/>
    </source>
</evidence>
<dbReference type="PANTHER" id="PTHR46557:SF1">
    <property type="entry name" value="SERINE_THREONINE-PROTEIN PHOSPHATASE 1 REGULATORY SUBUNIT 10"/>
    <property type="match status" value="1"/>
</dbReference>
<evidence type="ECO:0000256" key="4">
    <source>
        <dbReference type="PROSITE-ProRule" id="PRU00723"/>
    </source>
</evidence>
<dbReference type="AlphaFoldDB" id="A0A6J2WMY1"/>
<reference evidence="8" key="1">
    <citation type="submission" date="2025-08" db="UniProtKB">
        <authorList>
            <consortium name="RefSeq"/>
        </authorList>
    </citation>
    <scope>IDENTIFICATION</scope>
</reference>
<evidence type="ECO:0000313" key="7">
    <source>
        <dbReference type="Proteomes" id="UP000504632"/>
    </source>
</evidence>
<dbReference type="SUPFAM" id="SSF90229">
    <property type="entry name" value="CCCH zinc finger"/>
    <property type="match status" value="1"/>
</dbReference>